<comment type="caution">
    <text evidence="2">The sequence shown here is derived from an EMBL/GenBank/DDBJ whole genome shotgun (WGS) entry which is preliminary data.</text>
</comment>
<dbReference type="PANTHER" id="PTHR12843:SF5">
    <property type="entry name" value="EEF1A LYSINE METHYLTRANSFERASE 2"/>
    <property type="match status" value="1"/>
</dbReference>
<dbReference type="CDD" id="cd02440">
    <property type="entry name" value="AdoMet_MTases"/>
    <property type="match status" value="1"/>
</dbReference>
<dbReference type="InterPro" id="IPR029063">
    <property type="entry name" value="SAM-dependent_MTases_sf"/>
</dbReference>
<dbReference type="Proteomes" id="UP000326554">
    <property type="component" value="Unassembled WGS sequence"/>
</dbReference>
<keyword evidence="3" id="KW-1185">Reference proteome</keyword>
<dbReference type="InterPro" id="IPR041698">
    <property type="entry name" value="Methyltransf_25"/>
</dbReference>
<name>A0A5J5GRJ7_9RHOB</name>
<evidence type="ECO:0000313" key="2">
    <source>
        <dbReference type="EMBL" id="KAA9009992.1"/>
    </source>
</evidence>
<dbReference type="Pfam" id="PF13649">
    <property type="entry name" value="Methyltransf_25"/>
    <property type="match status" value="1"/>
</dbReference>
<dbReference type="GO" id="GO:0008168">
    <property type="term" value="F:methyltransferase activity"/>
    <property type="evidence" value="ECO:0007669"/>
    <property type="project" value="UniProtKB-KW"/>
</dbReference>
<evidence type="ECO:0000259" key="1">
    <source>
        <dbReference type="Pfam" id="PF13649"/>
    </source>
</evidence>
<dbReference type="EMBL" id="VYQE01000001">
    <property type="protein sequence ID" value="KAA9009992.1"/>
    <property type="molecule type" value="Genomic_DNA"/>
</dbReference>
<accession>A0A5J5GRJ7</accession>
<keyword evidence="2" id="KW-0808">Transferase</keyword>
<dbReference type="RefSeq" id="WP_150443477.1">
    <property type="nucleotide sequence ID" value="NZ_VYQE01000001.1"/>
</dbReference>
<dbReference type="PANTHER" id="PTHR12843">
    <property type="entry name" value="PROTEIN-LYSINE N-METHYLTRANSFERASE METTL10"/>
    <property type="match status" value="1"/>
</dbReference>
<protein>
    <submittedName>
        <fullName evidence="2">Class I SAM-dependent methyltransferase</fullName>
    </submittedName>
</protein>
<dbReference type="AlphaFoldDB" id="A0A5J5GRJ7"/>
<gene>
    <name evidence="2" type="ORF">F3S47_01645</name>
</gene>
<sequence length="210" mass="23145">MTDDKRTHWDAVYGEKSEAEFSWHQDDPEVSLDLIGRAGIGPTASVIDVGGGTSRLAEALLDRGLRDVTVLDLSQVALTAARERLGPAGESVTWLCADITTWVPARQYDLWHDRAVFHFLVDALARDAYLERMERALKPGGHAIIATFAPDGPTSCSGLPVCRYSPADLAEALEDGFALVEHRSHKHRTPWGSTQSFQFSLFRRTSATPR</sequence>
<dbReference type="SUPFAM" id="SSF53335">
    <property type="entry name" value="S-adenosyl-L-methionine-dependent methyltransferases"/>
    <property type="match status" value="1"/>
</dbReference>
<dbReference type="Gene3D" id="3.40.50.150">
    <property type="entry name" value="Vaccinia Virus protein VP39"/>
    <property type="match status" value="1"/>
</dbReference>
<dbReference type="GO" id="GO:0032259">
    <property type="term" value="P:methylation"/>
    <property type="evidence" value="ECO:0007669"/>
    <property type="project" value="UniProtKB-KW"/>
</dbReference>
<keyword evidence="2" id="KW-0489">Methyltransferase</keyword>
<proteinExistence type="predicted"/>
<reference evidence="2 3" key="1">
    <citation type="submission" date="2019-09" db="EMBL/GenBank/DDBJ databases">
        <authorList>
            <person name="Park J.-S."/>
            <person name="Choi H.-J."/>
        </authorList>
    </citation>
    <scope>NUCLEOTIDE SEQUENCE [LARGE SCALE GENOMIC DNA]</scope>
    <source>
        <strain evidence="2 3">176SS1-4</strain>
    </source>
</reference>
<organism evidence="2 3">
    <name type="scientific">Histidinibacterium aquaticum</name>
    <dbReference type="NCBI Taxonomy" id="2613962"/>
    <lineage>
        <taxon>Bacteria</taxon>
        <taxon>Pseudomonadati</taxon>
        <taxon>Pseudomonadota</taxon>
        <taxon>Alphaproteobacteria</taxon>
        <taxon>Rhodobacterales</taxon>
        <taxon>Paracoccaceae</taxon>
        <taxon>Histidinibacterium</taxon>
    </lineage>
</organism>
<feature type="domain" description="Methyltransferase" evidence="1">
    <location>
        <begin position="46"/>
        <end position="141"/>
    </location>
</feature>
<evidence type="ECO:0000313" key="3">
    <source>
        <dbReference type="Proteomes" id="UP000326554"/>
    </source>
</evidence>